<dbReference type="RefSeq" id="WP_382431001.1">
    <property type="nucleotide sequence ID" value="NZ_JBHSHJ010000003.1"/>
</dbReference>
<dbReference type="Proteomes" id="UP001596001">
    <property type="component" value="Unassembled WGS sequence"/>
</dbReference>
<keyword evidence="3" id="KW-1185">Reference proteome</keyword>
<gene>
    <name evidence="2" type="ORF">ACFO6X_05850</name>
</gene>
<protein>
    <recommendedName>
        <fullName evidence="1">N-acetyltransferase domain-containing protein</fullName>
    </recommendedName>
</protein>
<dbReference type="InterPro" id="IPR000182">
    <property type="entry name" value="GNAT_dom"/>
</dbReference>
<proteinExistence type="predicted"/>
<dbReference type="InterPro" id="IPR016181">
    <property type="entry name" value="Acyl_CoA_acyltransferase"/>
</dbReference>
<evidence type="ECO:0000259" key="1">
    <source>
        <dbReference type="PROSITE" id="PS51186"/>
    </source>
</evidence>
<dbReference type="SUPFAM" id="SSF55729">
    <property type="entry name" value="Acyl-CoA N-acyltransferases (Nat)"/>
    <property type="match status" value="1"/>
</dbReference>
<reference evidence="3" key="1">
    <citation type="journal article" date="2019" name="Int. J. Syst. Evol. Microbiol.">
        <title>The Global Catalogue of Microorganisms (GCM) 10K type strain sequencing project: providing services to taxonomists for standard genome sequencing and annotation.</title>
        <authorList>
            <consortium name="The Broad Institute Genomics Platform"/>
            <consortium name="The Broad Institute Genome Sequencing Center for Infectious Disease"/>
            <person name="Wu L."/>
            <person name="Ma J."/>
        </authorList>
    </citation>
    <scope>NUCLEOTIDE SEQUENCE [LARGE SCALE GENOMIC DNA]</scope>
    <source>
        <strain evidence="3">CCUG 49452</strain>
    </source>
</reference>
<dbReference type="Gene3D" id="3.40.630.30">
    <property type="match status" value="1"/>
</dbReference>
<dbReference type="EMBL" id="JBHSHJ010000003">
    <property type="protein sequence ID" value="MFC4788508.1"/>
    <property type="molecule type" value="Genomic_DNA"/>
</dbReference>
<feature type="domain" description="N-acetyltransferase" evidence="1">
    <location>
        <begin position="14"/>
        <end position="175"/>
    </location>
</feature>
<evidence type="ECO:0000313" key="3">
    <source>
        <dbReference type="Proteomes" id="UP001596001"/>
    </source>
</evidence>
<sequence>MSSPPTPLLRTSGLHWRLLQPQDLDAMEALHHLSIAGLPPHTVKAEARTFLQSLLQGRGTVIGAWHHHTELIAYGVLQHDLLPTDDPREHLQLPPQQTLAKLAGAAVAPQWRGYGLQRALITQRIGHTNSTTVLFATAAPENTVSWHNLLGCGFRVRALEYRYGGFARYLLVRLPSHAPPQTSDASPLELHIDALAQQQTLLAQGWQGIAPGTLPGSLRLQPPTGNPG</sequence>
<name>A0ABV9QBJ4_9BURK</name>
<accession>A0ABV9QBJ4</accession>
<organism evidence="2 3">
    <name type="scientific">Giesbergeria sinuosa</name>
    <dbReference type="NCBI Taxonomy" id="80883"/>
    <lineage>
        <taxon>Bacteria</taxon>
        <taxon>Pseudomonadati</taxon>
        <taxon>Pseudomonadota</taxon>
        <taxon>Betaproteobacteria</taxon>
        <taxon>Burkholderiales</taxon>
        <taxon>Comamonadaceae</taxon>
        <taxon>Giesbergeria</taxon>
    </lineage>
</organism>
<dbReference type="PROSITE" id="PS51186">
    <property type="entry name" value="GNAT"/>
    <property type="match status" value="1"/>
</dbReference>
<evidence type="ECO:0000313" key="2">
    <source>
        <dbReference type="EMBL" id="MFC4788508.1"/>
    </source>
</evidence>
<comment type="caution">
    <text evidence="2">The sequence shown here is derived from an EMBL/GenBank/DDBJ whole genome shotgun (WGS) entry which is preliminary data.</text>
</comment>